<evidence type="ECO:0008006" key="4">
    <source>
        <dbReference type="Google" id="ProtNLM"/>
    </source>
</evidence>
<dbReference type="AlphaFoldDB" id="A0A1G2SEV2"/>
<keyword evidence="1" id="KW-0472">Membrane</keyword>
<evidence type="ECO:0000313" key="2">
    <source>
        <dbReference type="EMBL" id="OHA83515.1"/>
    </source>
</evidence>
<gene>
    <name evidence="2" type="ORF">A2937_00190</name>
</gene>
<feature type="transmembrane region" description="Helical" evidence="1">
    <location>
        <begin position="252"/>
        <end position="271"/>
    </location>
</feature>
<evidence type="ECO:0000256" key="1">
    <source>
        <dbReference type="SAM" id="Phobius"/>
    </source>
</evidence>
<comment type="caution">
    <text evidence="2">The sequence shown here is derived from an EMBL/GenBank/DDBJ whole genome shotgun (WGS) entry which is preliminary data.</text>
</comment>
<feature type="transmembrane region" description="Helical" evidence="1">
    <location>
        <begin position="168"/>
        <end position="189"/>
    </location>
</feature>
<reference evidence="2 3" key="1">
    <citation type="journal article" date="2016" name="Nat. Commun.">
        <title>Thousands of microbial genomes shed light on interconnected biogeochemical processes in an aquifer system.</title>
        <authorList>
            <person name="Anantharaman K."/>
            <person name="Brown C.T."/>
            <person name="Hug L.A."/>
            <person name="Sharon I."/>
            <person name="Castelle C.J."/>
            <person name="Probst A.J."/>
            <person name="Thomas B.C."/>
            <person name="Singh A."/>
            <person name="Wilkins M.J."/>
            <person name="Karaoz U."/>
            <person name="Brodie E.L."/>
            <person name="Williams K.H."/>
            <person name="Hubbard S.S."/>
            <person name="Banfield J.F."/>
        </authorList>
    </citation>
    <scope>NUCLEOTIDE SEQUENCE [LARGE SCALE GENOMIC DNA]</scope>
</reference>
<name>A0A1G2SEV2_9BACT</name>
<keyword evidence="1" id="KW-1133">Transmembrane helix</keyword>
<feature type="transmembrane region" description="Helical" evidence="1">
    <location>
        <begin position="32"/>
        <end position="53"/>
    </location>
</feature>
<proteinExistence type="predicted"/>
<keyword evidence="1" id="KW-0812">Transmembrane</keyword>
<sequence length="283" mass="31625">MKTIFETFKKSLHNPDFYRGVASASLGSALRYYVKAIFVLAVVATIAFSIILAPRGVRFIRDSAPSLVRSYYPTEMVVTIKKGEVSTNIAEPFVVVGSGVTRDILQEDNLDNLLVIDTVHDFNMKMFEEHKTLILLTKTEVATQNNKGNVTIQSLRNTPDTIIDQTKLLAFVGKIQAGLPYLVPLGILATLVSLFLGYVVYLIPLFLFALIPFLLAKVRKMPLTYSGAYKMSIYAVIPGLFLKTIFNISGFFFVPAYLSLLVFALVIFINMREVEQPTLFESK</sequence>
<evidence type="ECO:0000313" key="3">
    <source>
        <dbReference type="Proteomes" id="UP000177987"/>
    </source>
</evidence>
<accession>A0A1G2SEV2</accession>
<dbReference type="Pfam" id="PF06691">
    <property type="entry name" value="DUF1189"/>
    <property type="match status" value="1"/>
</dbReference>
<dbReference type="Proteomes" id="UP000177987">
    <property type="component" value="Unassembled WGS sequence"/>
</dbReference>
<feature type="transmembrane region" description="Helical" evidence="1">
    <location>
        <begin position="195"/>
        <end position="216"/>
    </location>
</feature>
<dbReference type="InterPro" id="IPR009574">
    <property type="entry name" value="DUF1189"/>
</dbReference>
<organism evidence="2 3">
    <name type="scientific">Candidatus Yonathbacteria bacterium RIFCSPLOWO2_01_FULL_47_33b</name>
    <dbReference type="NCBI Taxonomy" id="1802727"/>
    <lineage>
        <taxon>Bacteria</taxon>
        <taxon>Candidatus Yonathiibacteriota</taxon>
    </lineage>
</organism>
<feature type="transmembrane region" description="Helical" evidence="1">
    <location>
        <begin position="228"/>
        <end position="246"/>
    </location>
</feature>
<dbReference type="STRING" id="1802727.A2937_00190"/>
<protein>
    <recommendedName>
        <fullName evidence="4">DUF1189 domain-containing protein</fullName>
    </recommendedName>
</protein>
<dbReference type="EMBL" id="MHUW01000016">
    <property type="protein sequence ID" value="OHA83515.1"/>
    <property type="molecule type" value="Genomic_DNA"/>
</dbReference>